<dbReference type="InterPro" id="IPR051677">
    <property type="entry name" value="AfsR-DnrI-RedD_regulator"/>
</dbReference>
<dbReference type="InterPro" id="IPR011990">
    <property type="entry name" value="TPR-like_helical_dom_sf"/>
</dbReference>
<dbReference type="RefSeq" id="WP_075834767.1">
    <property type="nucleotide sequence ID" value="NZ_MSTI01000126.1"/>
</dbReference>
<dbReference type="STRING" id="249408.BOO71_0010654"/>
<evidence type="ECO:0000313" key="2">
    <source>
        <dbReference type="Proteomes" id="UP000186607"/>
    </source>
</evidence>
<accession>A0A1U7NV73</accession>
<reference evidence="1 2" key="1">
    <citation type="submission" date="2017-01" db="EMBL/GenBank/DDBJ databases">
        <title>Genome Analysis of Deinococcus marmoris KOPRI26562.</title>
        <authorList>
            <person name="Kim J.H."/>
            <person name="Oh H.-M."/>
        </authorList>
    </citation>
    <scope>NUCLEOTIDE SEQUENCE [LARGE SCALE GENOMIC DNA]</scope>
    <source>
        <strain evidence="1 2">KOPRI26562</strain>
    </source>
</reference>
<sequence>MLLGGDYGGFVEQLLDLIKRGEELREFYITDYALSHLANHYSRIGEHAEAVRTIARLRALNPDLSLYARVVLAMMALRRGDSATALRMHLEVREDALRRGAQIDATRALLLAAFSAYRMNDLPRCTGLLSEALLELAGQPHSQSQAAIAPDLREIEEMLAYARLQPNLAPLLEAALEDASLLGGTMRDDLFTSGMRLEIMTLGQELVLRDGIPCAMRVRGSVAVLAYLALHPRSTRQDVVTQLWPDRDPRKAATYFRQCITDIREAMGADVILVEGAHQAPEYRLSSKASITLDSQRVLQLVAGGQLPAAVAAYKGEFLPSLQESEWAGEQRMTIQRALVGSLRAELRASQIERGQERRVVLLATAILGIDPNDTETEDLRLSVARQVSSPSEVARFEAERHRKMN</sequence>
<gene>
    <name evidence="1" type="ORF">BOO71_0010654</name>
</gene>
<name>A0A1U7NV73_9DEIO</name>
<keyword evidence="2" id="KW-1185">Reference proteome</keyword>
<dbReference type="EMBL" id="MSTI01000126">
    <property type="protein sequence ID" value="OLV16815.1"/>
    <property type="molecule type" value="Genomic_DNA"/>
</dbReference>
<dbReference type="InterPro" id="IPR036388">
    <property type="entry name" value="WH-like_DNA-bd_sf"/>
</dbReference>
<evidence type="ECO:0000313" key="1">
    <source>
        <dbReference type="EMBL" id="OLV16815.1"/>
    </source>
</evidence>
<dbReference type="Gene3D" id="1.25.40.10">
    <property type="entry name" value="Tetratricopeptide repeat domain"/>
    <property type="match status" value="1"/>
</dbReference>
<evidence type="ECO:0008006" key="3">
    <source>
        <dbReference type="Google" id="ProtNLM"/>
    </source>
</evidence>
<dbReference type="AlphaFoldDB" id="A0A1U7NV73"/>
<organism evidence="1 2">
    <name type="scientific">Deinococcus marmoris</name>
    <dbReference type="NCBI Taxonomy" id="249408"/>
    <lineage>
        <taxon>Bacteria</taxon>
        <taxon>Thermotogati</taxon>
        <taxon>Deinococcota</taxon>
        <taxon>Deinococci</taxon>
        <taxon>Deinococcales</taxon>
        <taxon>Deinococcaceae</taxon>
        <taxon>Deinococcus</taxon>
    </lineage>
</organism>
<comment type="caution">
    <text evidence="1">The sequence shown here is derived from an EMBL/GenBank/DDBJ whole genome shotgun (WGS) entry which is preliminary data.</text>
</comment>
<dbReference type="SUPFAM" id="SSF48452">
    <property type="entry name" value="TPR-like"/>
    <property type="match status" value="1"/>
</dbReference>
<dbReference type="OrthoDB" id="56331at2"/>
<dbReference type="PANTHER" id="PTHR35807">
    <property type="entry name" value="TRANSCRIPTIONAL REGULATOR REDD-RELATED"/>
    <property type="match status" value="1"/>
</dbReference>
<dbReference type="Proteomes" id="UP000186607">
    <property type="component" value="Unassembled WGS sequence"/>
</dbReference>
<protein>
    <recommendedName>
        <fullName evidence="3">Bacterial transcriptional activator domain-containing protein</fullName>
    </recommendedName>
</protein>
<proteinExistence type="predicted"/>
<dbReference type="Gene3D" id="1.10.10.10">
    <property type="entry name" value="Winged helix-like DNA-binding domain superfamily/Winged helix DNA-binding domain"/>
    <property type="match status" value="1"/>
</dbReference>